<evidence type="ECO:0000256" key="1">
    <source>
        <dbReference type="ARBA" id="ARBA00006611"/>
    </source>
</evidence>
<gene>
    <name evidence="4" type="ORF">A7E75_12500</name>
</gene>
<dbReference type="Pfam" id="PF00437">
    <property type="entry name" value="T2SSE"/>
    <property type="match status" value="1"/>
</dbReference>
<protein>
    <submittedName>
        <fullName evidence="4">Pilus assembly protein CpaF</fullName>
    </submittedName>
</protein>
<feature type="region of interest" description="Disordered" evidence="2">
    <location>
        <begin position="1"/>
        <end position="24"/>
    </location>
</feature>
<reference evidence="4 5" key="1">
    <citation type="journal article" date="2017" name="Genome Announc.">
        <title>Complete Genome Sequences of Two Acetylene-Fermenting Pelobacter acetylenicus Strains.</title>
        <authorList>
            <person name="Sutton J.M."/>
            <person name="Baesman S.M."/>
            <person name="Fierst J.L."/>
            <person name="Poret-Peterson A.T."/>
            <person name="Oremland R.S."/>
            <person name="Dunlap D.S."/>
            <person name="Akob D.M."/>
        </authorList>
    </citation>
    <scope>NUCLEOTIDE SEQUENCE [LARGE SCALE GENOMIC DNA]</scope>
    <source>
        <strain evidence="4 5">DSM 3247</strain>
    </source>
</reference>
<sequence>MAIKDLFSSGKSAPPVQPPAKQADGGRDALFYEIKHKLHNRFVEEANLAALDDLDQAEVKTEISKIVDYFLREEQVLLNEEEHQSLILEILDELTGLGPIEPFFKDPTVSDILCNTYKDIYVERRGLLERTPARFVDNAHLMNIIDRIISRVGRRIDESSPMVDARLADGSRVNAIIPPLALDGPILSIRRFSVNPLKMDDLINYKTLTPDIATLLAGSVKAKLNIMISGGTGAGKTTLLNILSGFIPGNERIITIEDSAELQLQQEHVVRLETRPASIEGTGMVTQRDLVRNSLRMRPDRIIVGEVRGSEAFDMLQAMNTGHEGSLTTIHANTPRDSLTRLESMILMTGVSLPEHAMRFMISSALDMVVQVSRLADGTRKVTSIAEVVGMEGEIITLQDIFVFERQGIDANGKVVGRFRATGIRPKFADKLEVAGVDIPEDLFFAHKYFE</sequence>
<dbReference type="RefSeq" id="WP_072287581.1">
    <property type="nucleotide sequence ID" value="NZ_CP015455.1"/>
</dbReference>
<dbReference type="OrthoDB" id="9810761at2"/>
<dbReference type="Proteomes" id="UP000182264">
    <property type="component" value="Chromosome"/>
</dbReference>
<dbReference type="Gene3D" id="3.30.450.380">
    <property type="match status" value="1"/>
</dbReference>
<dbReference type="Gene3D" id="3.40.50.300">
    <property type="entry name" value="P-loop containing nucleotide triphosphate hydrolases"/>
    <property type="match status" value="1"/>
</dbReference>
<dbReference type="InterPro" id="IPR027417">
    <property type="entry name" value="P-loop_NTPase"/>
</dbReference>
<name>A0A1L3GJ60_SYNAC</name>
<feature type="domain" description="Bacterial type II secretion system protein E" evidence="3">
    <location>
        <begin position="94"/>
        <end position="378"/>
    </location>
</feature>
<accession>A0A1L3GJ60</accession>
<dbReference type="EMBL" id="CP015518">
    <property type="protein sequence ID" value="APG25738.1"/>
    <property type="molecule type" value="Genomic_DNA"/>
</dbReference>
<evidence type="ECO:0000313" key="4">
    <source>
        <dbReference type="EMBL" id="APG25738.1"/>
    </source>
</evidence>
<proteinExistence type="inferred from homology"/>
<evidence type="ECO:0000259" key="3">
    <source>
        <dbReference type="Pfam" id="PF00437"/>
    </source>
</evidence>
<dbReference type="GO" id="GO:0016887">
    <property type="term" value="F:ATP hydrolysis activity"/>
    <property type="evidence" value="ECO:0007669"/>
    <property type="project" value="InterPro"/>
</dbReference>
<dbReference type="PANTHER" id="PTHR30486:SF15">
    <property type="entry name" value="TYPE II_IV SECRETION SYSTEM ATPASE"/>
    <property type="match status" value="1"/>
</dbReference>
<dbReference type="SUPFAM" id="SSF52540">
    <property type="entry name" value="P-loop containing nucleoside triphosphate hydrolases"/>
    <property type="match status" value="1"/>
</dbReference>
<dbReference type="AlphaFoldDB" id="A0A1L3GJ60"/>
<dbReference type="InterPro" id="IPR001482">
    <property type="entry name" value="T2SS/T4SS_dom"/>
</dbReference>
<evidence type="ECO:0000256" key="2">
    <source>
        <dbReference type="SAM" id="MobiDB-lite"/>
    </source>
</evidence>
<dbReference type="InterPro" id="IPR050921">
    <property type="entry name" value="T4SS_GSP_E_ATPase"/>
</dbReference>
<keyword evidence="5" id="KW-1185">Reference proteome</keyword>
<organism evidence="4 5">
    <name type="scientific">Syntrophotalea acetylenica</name>
    <name type="common">Pelobacter acetylenicus</name>
    <dbReference type="NCBI Taxonomy" id="29542"/>
    <lineage>
        <taxon>Bacteria</taxon>
        <taxon>Pseudomonadati</taxon>
        <taxon>Thermodesulfobacteriota</taxon>
        <taxon>Desulfuromonadia</taxon>
        <taxon>Desulfuromonadales</taxon>
        <taxon>Syntrophotaleaceae</taxon>
        <taxon>Syntrophotalea</taxon>
    </lineage>
</organism>
<dbReference type="CDD" id="cd01130">
    <property type="entry name" value="VirB11-like_ATPase"/>
    <property type="match status" value="1"/>
</dbReference>
<dbReference type="PANTHER" id="PTHR30486">
    <property type="entry name" value="TWITCHING MOTILITY PROTEIN PILT"/>
    <property type="match status" value="1"/>
</dbReference>
<dbReference type="STRING" id="29542.A6070_06515"/>
<evidence type="ECO:0000313" key="5">
    <source>
        <dbReference type="Proteomes" id="UP000182264"/>
    </source>
</evidence>
<comment type="similarity">
    <text evidence="1">Belongs to the GSP E family.</text>
</comment>
<dbReference type="KEGG" id="pace:A6070_06515"/>